<proteinExistence type="predicted"/>
<name>A0A9P4M7A8_9PEZI</name>
<feature type="region of interest" description="Disordered" evidence="1">
    <location>
        <begin position="20"/>
        <end position="258"/>
    </location>
</feature>
<dbReference type="EMBL" id="ML978131">
    <property type="protein sequence ID" value="KAF2095634.1"/>
    <property type="molecule type" value="Genomic_DNA"/>
</dbReference>
<sequence length="524" mass="55783">MFNPGMGLDGIASYLEHAGTDAAGGDELGTEAGQTKAHGLEGADTAEGSDEADIDVAEQRRRALEALSGTDISASQSTSGAEPRMDDRRLGAAPNKRQSRMIPTPSKTKTLSGMPPPSALGRTSSVRKTAIGAPAVKDRSSRIAPPSAASAAVGRSHLRNASNVSTSTRPLSRSNTATPSSARPPSSASVTSQTSQAKTARQESGLKRNSSTTDRNHSRTASALPALQLRPQFSTYQQHYSPKKSFAPKPPTSSYLPSAPTAKTVSVATSPLNSPADASIAGSETSRQQIELLQLHLLHASALPCLKQFEASAEAKFRKRFECLSKRCAAVKQKERQTRTAANVAALNDWCAGIGPGGLAENVQILGSVLRELAALSGGPSAGSEHGVGRVDRIVSEFARWLAWVERVWDGRKAEWGKVADGDPSNLDVKDKPFELIEPLGEAWHVEVASVQRKVALLLRELDLMDEPSPGSSVADVVNACRQHLIGTSDELKALRQLSEDAVKKEERWVDYYVSRLDLTTADS</sequence>
<feature type="compositionally biased region" description="Low complexity" evidence="1">
    <location>
        <begin position="174"/>
        <end position="197"/>
    </location>
</feature>
<feature type="compositionally biased region" description="Polar residues" evidence="1">
    <location>
        <begin position="70"/>
        <end position="80"/>
    </location>
</feature>
<comment type="caution">
    <text evidence="2">The sequence shown here is derived from an EMBL/GenBank/DDBJ whole genome shotgun (WGS) entry which is preliminary data.</text>
</comment>
<evidence type="ECO:0000313" key="2">
    <source>
        <dbReference type="EMBL" id="KAF2095634.1"/>
    </source>
</evidence>
<organism evidence="2 3">
    <name type="scientific">Rhizodiscina lignyota</name>
    <dbReference type="NCBI Taxonomy" id="1504668"/>
    <lineage>
        <taxon>Eukaryota</taxon>
        <taxon>Fungi</taxon>
        <taxon>Dikarya</taxon>
        <taxon>Ascomycota</taxon>
        <taxon>Pezizomycotina</taxon>
        <taxon>Dothideomycetes</taxon>
        <taxon>Pleosporomycetidae</taxon>
        <taxon>Aulographales</taxon>
        <taxon>Rhizodiscinaceae</taxon>
        <taxon>Rhizodiscina</taxon>
    </lineage>
</organism>
<feature type="compositionally biased region" description="Low complexity" evidence="1">
    <location>
        <begin position="142"/>
        <end position="152"/>
    </location>
</feature>
<evidence type="ECO:0000313" key="3">
    <source>
        <dbReference type="Proteomes" id="UP000799772"/>
    </source>
</evidence>
<protein>
    <submittedName>
        <fullName evidence="2">Uncharacterized protein</fullName>
    </submittedName>
</protein>
<dbReference type="OrthoDB" id="5429993at2759"/>
<gene>
    <name evidence="2" type="ORF">NA57DRAFT_79350</name>
</gene>
<accession>A0A9P4M7A8</accession>
<keyword evidence="3" id="KW-1185">Reference proteome</keyword>
<feature type="compositionally biased region" description="Polar residues" evidence="1">
    <location>
        <begin position="231"/>
        <end position="240"/>
    </location>
</feature>
<dbReference type="Proteomes" id="UP000799772">
    <property type="component" value="Unassembled WGS sequence"/>
</dbReference>
<reference evidence="2" key="1">
    <citation type="journal article" date="2020" name="Stud. Mycol.">
        <title>101 Dothideomycetes genomes: a test case for predicting lifestyles and emergence of pathogens.</title>
        <authorList>
            <person name="Haridas S."/>
            <person name="Albert R."/>
            <person name="Binder M."/>
            <person name="Bloem J."/>
            <person name="Labutti K."/>
            <person name="Salamov A."/>
            <person name="Andreopoulos B."/>
            <person name="Baker S."/>
            <person name="Barry K."/>
            <person name="Bills G."/>
            <person name="Bluhm B."/>
            <person name="Cannon C."/>
            <person name="Castanera R."/>
            <person name="Culley D."/>
            <person name="Daum C."/>
            <person name="Ezra D."/>
            <person name="Gonzalez J."/>
            <person name="Henrissat B."/>
            <person name="Kuo A."/>
            <person name="Liang C."/>
            <person name="Lipzen A."/>
            <person name="Lutzoni F."/>
            <person name="Magnuson J."/>
            <person name="Mondo S."/>
            <person name="Nolan M."/>
            <person name="Ohm R."/>
            <person name="Pangilinan J."/>
            <person name="Park H.-J."/>
            <person name="Ramirez L."/>
            <person name="Alfaro M."/>
            <person name="Sun H."/>
            <person name="Tritt A."/>
            <person name="Yoshinaga Y."/>
            <person name="Zwiers L.-H."/>
            <person name="Turgeon B."/>
            <person name="Goodwin S."/>
            <person name="Spatafora J."/>
            <person name="Crous P."/>
            <person name="Grigoriev I."/>
        </authorList>
    </citation>
    <scope>NUCLEOTIDE SEQUENCE</scope>
    <source>
        <strain evidence="2">CBS 133067</strain>
    </source>
</reference>
<feature type="compositionally biased region" description="Polar residues" evidence="1">
    <location>
        <begin position="159"/>
        <end position="173"/>
    </location>
</feature>
<feature type="compositionally biased region" description="Acidic residues" evidence="1">
    <location>
        <begin position="47"/>
        <end position="56"/>
    </location>
</feature>
<dbReference type="AlphaFoldDB" id="A0A9P4M7A8"/>
<evidence type="ECO:0000256" key="1">
    <source>
        <dbReference type="SAM" id="MobiDB-lite"/>
    </source>
</evidence>